<keyword evidence="6" id="KW-0902">Two-component regulatory system</keyword>
<keyword evidence="3" id="KW-0597">Phosphoprotein</keyword>
<evidence type="ECO:0000256" key="1">
    <source>
        <dbReference type="ARBA" id="ARBA00000085"/>
    </source>
</evidence>
<dbReference type="EC" id="2.7.13.3" evidence="2"/>
<dbReference type="InterPro" id="IPR050736">
    <property type="entry name" value="Sensor_HK_Regulatory"/>
</dbReference>
<evidence type="ECO:0000256" key="2">
    <source>
        <dbReference type="ARBA" id="ARBA00012438"/>
    </source>
</evidence>
<keyword evidence="9" id="KW-1185">Reference proteome</keyword>
<dbReference type="Pfam" id="PF02518">
    <property type="entry name" value="HATPase_c"/>
    <property type="match status" value="1"/>
</dbReference>
<evidence type="ECO:0000256" key="5">
    <source>
        <dbReference type="ARBA" id="ARBA00022777"/>
    </source>
</evidence>
<dbReference type="InterPro" id="IPR036890">
    <property type="entry name" value="HATPase_C_sf"/>
</dbReference>
<dbReference type="Gene3D" id="3.30.565.10">
    <property type="entry name" value="Histidine kinase-like ATPase, C-terminal domain"/>
    <property type="match status" value="1"/>
</dbReference>
<dbReference type="PANTHER" id="PTHR43711:SF26">
    <property type="entry name" value="SENSOR HISTIDINE KINASE RCSC"/>
    <property type="match status" value="1"/>
</dbReference>
<dbReference type="RefSeq" id="WP_157026357.1">
    <property type="nucleotide sequence ID" value="NZ_WQMS01000006.1"/>
</dbReference>
<keyword evidence="5 8" id="KW-0418">Kinase</keyword>
<evidence type="ECO:0000256" key="4">
    <source>
        <dbReference type="ARBA" id="ARBA00022679"/>
    </source>
</evidence>
<evidence type="ECO:0000313" key="8">
    <source>
        <dbReference type="EMBL" id="MVO77421.1"/>
    </source>
</evidence>
<keyword evidence="4" id="KW-0808">Transferase</keyword>
<comment type="caution">
    <text evidence="8">The sequence shown here is derived from an EMBL/GenBank/DDBJ whole genome shotgun (WGS) entry which is preliminary data.</text>
</comment>
<gene>
    <name evidence="8" type="ORF">GON01_05640</name>
</gene>
<dbReference type="InterPro" id="IPR003594">
    <property type="entry name" value="HATPase_dom"/>
</dbReference>
<evidence type="ECO:0000256" key="6">
    <source>
        <dbReference type="ARBA" id="ARBA00023012"/>
    </source>
</evidence>
<dbReference type="InterPro" id="IPR005467">
    <property type="entry name" value="His_kinase_dom"/>
</dbReference>
<sequence>MSGSLAYGRVDRDGRLVEAELPLQRLQESAGSGLGQPIAVPQIATMARLAQRLGILVSRCVIAAEGSDDLDLWVEAKPDNDGVALSVGGWARRPSRGGDEGGERVYDFMRSRGDWLWETDASLKITSIGADAAESMVGQPFGRIFQFVDTGEGLAILEALATRARFEGQEAVVRVSGERVRLTGLPLMDGGGRFAGYRGNAFRLDGEPAVAEPQEPAVDAFGARLEKALRGPLSQIIEQAENIGAQKDGPIRRDYAEYANDIASAGRHLLGVIGDLVDLQAIERDDFRPRSERIDLTEIARRAAGLLKVRASERGIRIDAPAADETLLAMGDEGRVIQILVNLIGNAVRHSPDGASIWLRAEAQDRRAVLVVADQGPGIAPADHQRVFDKFTRIAPSDGAGSGLGLYIARRLARAMGGDIAVDSAPGQGARFILSLPLA</sequence>
<dbReference type="GO" id="GO:0004673">
    <property type="term" value="F:protein histidine kinase activity"/>
    <property type="evidence" value="ECO:0007669"/>
    <property type="project" value="UniProtKB-EC"/>
</dbReference>
<evidence type="ECO:0000259" key="7">
    <source>
        <dbReference type="PROSITE" id="PS50109"/>
    </source>
</evidence>
<reference evidence="8 9" key="1">
    <citation type="submission" date="2019-12" db="EMBL/GenBank/DDBJ databases">
        <authorList>
            <person name="Huq M.A."/>
        </authorList>
    </citation>
    <scope>NUCLEOTIDE SEQUENCE [LARGE SCALE GENOMIC DNA]</scope>
    <source>
        <strain evidence="8 9">MAH-20</strain>
    </source>
</reference>
<dbReference type="CDD" id="cd00075">
    <property type="entry name" value="HATPase"/>
    <property type="match status" value="1"/>
</dbReference>
<dbReference type="EMBL" id="WQMS01000006">
    <property type="protein sequence ID" value="MVO77421.1"/>
    <property type="molecule type" value="Genomic_DNA"/>
</dbReference>
<comment type="catalytic activity">
    <reaction evidence="1">
        <text>ATP + protein L-histidine = ADP + protein N-phospho-L-histidine.</text>
        <dbReference type="EC" id="2.7.13.3"/>
    </reaction>
</comment>
<organism evidence="8 9">
    <name type="scientific">Sphingomonas horti</name>
    <dbReference type="NCBI Taxonomy" id="2682842"/>
    <lineage>
        <taxon>Bacteria</taxon>
        <taxon>Pseudomonadati</taxon>
        <taxon>Pseudomonadota</taxon>
        <taxon>Alphaproteobacteria</taxon>
        <taxon>Sphingomonadales</taxon>
        <taxon>Sphingomonadaceae</taxon>
        <taxon>Sphingomonas</taxon>
    </lineage>
</organism>
<accession>A0A6I4J1F9</accession>
<dbReference type="FunFam" id="3.30.565.10:FF:000006">
    <property type="entry name" value="Sensor histidine kinase WalK"/>
    <property type="match status" value="1"/>
</dbReference>
<dbReference type="Proteomes" id="UP000441389">
    <property type="component" value="Unassembled WGS sequence"/>
</dbReference>
<feature type="domain" description="Histidine kinase" evidence="7">
    <location>
        <begin position="224"/>
        <end position="439"/>
    </location>
</feature>
<name>A0A6I4J1F9_9SPHN</name>
<dbReference type="AlphaFoldDB" id="A0A6I4J1F9"/>
<evidence type="ECO:0000256" key="3">
    <source>
        <dbReference type="ARBA" id="ARBA00022553"/>
    </source>
</evidence>
<evidence type="ECO:0000313" key="9">
    <source>
        <dbReference type="Proteomes" id="UP000441389"/>
    </source>
</evidence>
<proteinExistence type="predicted"/>
<dbReference type="PRINTS" id="PR00344">
    <property type="entry name" value="BCTRLSENSOR"/>
</dbReference>
<dbReference type="SMART" id="SM00387">
    <property type="entry name" value="HATPase_c"/>
    <property type="match status" value="1"/>
</dbReference>
<dbReference type="SUPFAM" id="SSF55874">
    <property type="entry name" value="ATPase domain of HSP90 chaperone/DNA topoisomerase II/histidine kinase"/>
    <property type="match status" value="1"/>
</dbReference>
<dbReference type="GO" id="GO:0000160">
    <property type="term" value="P:phosphorelay signal transduction system"/>
    <property type="evidence" value="ECO:0007669"/>
    <property type="project" value="UniProtKB-KW"/>
</dbReference>
<dbReference type="InterPro" id="IPR004358">
    <property type="entry name" value="Sig_transdc_His_kin-like_C"/>
</dbReference>
<dbReference type="PANTHER" id="PTHR43711">
    <property type="entry name" value="TWO-COMPONENT HISTIDINE KINASE"/>
    <property type="match status" value="1"/>
</dbReference>
<dbReference type="PROSITE" id="PS50109">
    <property type="entry name" value="HIS_KIN"/>
    <property type="match status" value="1"/>
</dbReference>
<protein>
    <recommendedName>
        <fullName evidence="2">histidine kinase</fullName>
        <ecNumber evidence="2">2.7.13.3</ecNumber>
    </recommendedName>
</protein>